<organism evidence="2 3">
    <name type="scientific">Planotetraspora phitsanulokensis</name>
    <dbReference type="NCBI Taxonomy" id="575192"/>
    <lineage>
        <taxon>Bacteria</taxon>
        <taxon>Bacillati</taxon>
        <taxon>Actinomycetota</taxon>
        <taxon>Actinomycetes</taxon>
        <taxon>Streptosporangiales</taxon>
        <taxon>Streptosporangiaceae</taxon>
        <taxon>Planotetraspora</taxon>
    </lineage>
</organism>
<dbReference type="InterPro" id="IPR012296">
    <property type="entry name" value="Nuclease_put_TT1808"/>
</dbReference>
<dbReference type="InterPro" id="IPR011335">
    <property type="entry name" value="Restrct_endonuc-II-like"/>
</dbReference>
<accession>A0A8J3U6N0</accession>
<feature type="domain" description="Putative restriction endonuclease" evidence="1">
    <location>
        <begin position="2"/>
        <end position="105"/>
    </location>
</feature>
<dbReference type="PANTHER" id="PTHR35400">
    <property type="entry name" value="SLR1083 PROTEIN"/>
    <property type="match status" value="1"/>
</dbReference>
<dbReference type="AlphaFoldDB" id="A0A8J3U6N0"/>
<proteinExistence type="predicted"/>
<reference evidence="2 3" key="1">
    <citation type="submission" date="2021-01" db="EMBL/GenBank/DDBJ databases">
        <title>Whole genome shotgun sequence of Planotetraspora phitsanulokensis NBRC 104273.</title>
        <authorList>
            <person name="Komaki H."/>
            <person name="Tamura T."/>
        </authorList>
    </citation>
    <scope>NUCLEOTIDE SEQUENCE [LARGE SCALE GENOMIC DNA]</scope>
    <source>
        <strain evidence="2 3">NBRC 104273</strain>
    </source>
</reference>
<dbReference type="Gene3D" id="3.90.1570.10">
    <property type="entry name" value="tt1808, chain A"/>
    <property type="match status" value="1"/>
</dbReference>
<comment type="caution">
    <text evidence="2">The sequence shown here is derived from an EMBL/GenBank/DDBJ whole genome shotgun (WGS) entry which is preliminary data.</text>
</comment>
<dbReference type="InterPro" id="IPR008538">
    <property type="entry name" value="Uma2"/>
</dbReference>
<evidence type="ECO:0000313" key="3">
    <source>
        <dbReference type="Proteomes" id="UP000622547"/>
    </source>
</evidence>
<sequence>MRPCPDVLVVTAEAAADDERTFYVPSEVRLVVEVVSPDSVDRDRKTKPQRYGEAGIPHFWRVEEDDGRPVVYVYEIDPATGSYGLTGIHHERLAVSVPFPIDIDLDALLK</sequence>
<dbReference type="SUPFAM" id="SSF52980">
    <property type="entry name" value="Restriction endonuclease-like"/>
    <property type="match status" value="1"/>
</dbReference>
<name>A0A8J3U6N0_9ACTN</name>
<dbReference type="CDD" id="cd06260">
    <property type="entry name" value="DUF820-like"/>
    <property type="match status" value="1"/>
</dbReference>
<dbReference type="Proteomes" id="UP000622547">
    <property type="component" value="Unassembled WGS sequence"/>
</dbReference>
<dbReference type="PANTHER" id="PTHR35400:SF3">
    <property type="entry name" value="SLL1072 PROTEIN"/>
    <property type="match status" value="1"/>
</dbReference>
<keyword evidence="3" id="KW-1185">Reference proteome</keyword>
<dbReference type="EMBL" id="BOOP01000011">
    <property type="protein sequence ID" value="GII38007.1"/>
    <property type="molecule type" value="Genomic_DNA"/>
</dbReference>
<evidence type="ECO:0000313" key="2">
    <source>
        <dbReference type="EMBL" id="GII38007.1"/>
    </source>
</evidence>
<evidence type="ECO:0000259" key="1">
    <source>
        <dbReference type="Pfam" id="PF05685"/>
    </source>
</evidence>
<dbReference type="Pfam" id="PF05685">
    <property type="entry name" value="Uma2"/>
    <property type="match status" value="1"/>
</dbReference>
<protein>
    <recommendedName>
        <fullName evidence="1">Putative restriction endonuclease domain-containing protein</fullName>
    </recommendedName>
</protein>
<gene>
    <name evidence="2" type="ORF">Pph01_30100</name>
</gene>